<dbReference type="Pfam" id="PF01341">
    <property type="entry name" value="Glyco_hydro_6"/>
    <property type="match status" value="1"/>
</dbReference>
<dbReference type="PANTHER" id="PTHR34876">
    <property type="match status" value="1"/>
</dbReference>
<dbReference type="PRINTS" id="PR00733">
    <property type="entry name" value="GLHYDRLASE6"/>
</dbReference>
<reference evidence="2 3" key="1">
    <citation type="submission" date="2021-01" db="EMBL/GenBank/DDBJ databases">
        <title>Actinoplanes sp. nov. LDG1-01 isolated from lichen.</title>
        <authorList>
            <person name="Saeng-In P."/>
            <person name="Phongsopitanun W."/>
            <person name="Kanchanasin P."/>
            <person name="Yuki M."/>
            <person name="Kudo T."/>
            <person name="Ohkuma M."/>
            <person name="Tanasupawat S."/>
        </authorList>
    </citation>
    <scope>NUCLEOTIDE SEQUENCE [LARGE SCALE GENOMIC DNA]</scope>
    <source>
        <strain evidence="2 3">LDG1-01</strain>
    </source>
</reference>
<keyword evidence="1 2" id="KW-0378">Hydrolase</keyword>
<dbReference type="PANTHER" id="PTHR34876:SF4">
    <property type="entry name" value="1,4-BETA-D-GLUCAN CELLOBIOHYDROLASE C-RELATED"/>
    <property type="match status" value="1"/>
</dbReference>
<keyword evidence="1" id="KW-0624">Polysaccharide degradation</keyword>
<keyword evidence="1" id="KW-0326">Glycosidase</keyword>
<keyword evidence="1" id="KW-0119">Carbohydrate metabolism</keyword>
<dbReference type="InterPro" id="IPR036434">
    <property type="entry name" value="Beta_cellobiohydrolase_sf"/>
</dbReference>
<organism evidence="2 3">
    <name type="scientific">Paractinoplanes lichenicola</name>
    <dbReference type="NCBI Taxonomy" id="2802976"/>
    <lineage>
        <taxon>Bacteria</taxon>
        <taxon>Bacillati</taxon>
        <taxon>Actinomycetota</taxon>
        <taxon>Actinomycetes</taxon>
        <taxon>Micromonosporales</taxon>
        <taxon>Micromonosporaceae</taxon>
        <taxon>Paractinoplanes</taxon>
    </lineage>
</organism>
<dbReference type="PIRSF" id="PIRSF001100">
    <property type="entry name" value="Beta_cellobiohydrolase"/>
    <property type="match status" value="1"/>
</dbReference>
<dbReference type="EMBL" id="JAENHO010000017">
    <property type="protein sequence ID" value="MBL7261145.1"/>
    <property type="molecule type" value="Genomic_DNA"/>
</dbReference>
<evidence type="ECO:0000313" key="2">
    <source>
        <dbReference type="EMBL" id="MBL7261145.1"/>
    </source>
</evidence>
<evidence type="ECO:0000313" key="3">
    <source>
        <dbReference type="Proteomes" id="UP000598996"/>
    </source>
</evidence>
<protein>
    <recommendedName>
        <fullName evidence="1">Glucanase</fullName>
        <ecNumber evidence="1">3.2.1.-</ecNumber>
    </recommendedName>
</protein>
<dbReference type="InterPro" id="IPR016288">
    <property type="entry name" value="Beta_cellobiohydrolase"/>
</dbReference>
<proteinExistence type="inferred from homology"/>
<keyword evidence="3" id="KW-1185">Reference proteome</keyword>
<dbReference type="Gene3D" id="3.20.20.40">
    <property type="entry name" value="1, 4-beta cellobiohydrolase"/>
    <property type="match status" value="1"/>
</dbReference>
<comment type="similarity">
    <text evidence="1">Belongs to the glycosyl hydrolase family 6.</text>
</comment>
<sequence>MSAPPSSAPPSLYVDPAGPAVEQVKTYEALGRTADAALIREIADRPVAAWFADEATDPTVRARALVTAAAAAGKVPVLTLYRIPQRDCGSHSGGGATTAAEYTAWVASIAAAITGQRAIVVVEPDAVAQAVQGCLTNAERTERYKLLGSAIDTLSANPQLKVYLDGGNPSWITDTATMGDALKKAGVGRADGFALNVANFETTAANVTYGTKLSKHLGGAHFVIDTSRNGNGPAKKTSDYDGHWCNPPGRALGNTPTLQTGHKLVDAYLWIKRPGESDGPCGNGAPAAGQWWADYALGLARG</sequence>
<accession>A0ABS1W342</accession>
<name>A0ABS1W342_9ACTN</name>
<dbReference type="EC" id="3.2.1.-" evidence="1"/>
<evidence type="ECO:0000256" key="1">
    <source>
        <dbReference type="RuleBase" id="RU361186"/>
    </source>
</evidence>
<gene>
    <name evidence="2" type="ORF">JKJ07_43365</name>
</gene>
<dbReference type="Proteomes" id="UP000598996">
    <property type="component" value="Unassembled WGS sequence"/>
</dbReference>
<keyword evidence="1" id="KW-0136">Cellulose degradation</keyword>
<dbReference type="SUPFAM" id="SSF51989">
    <property type="entry name" value="Glycosyl hydrolases family 6, cellulases"/>
    <property type="match status" value="1"/>
</dbReference>
<dbReference type="GO" id="GO:0016787">
    <property type="term" value="F:hydrolase activity"/>
    <property type="evidence" value="ECO:0007669"/>
    <property type="project" value="UniProtKB-KW"/>
</dbReference>
<comment type="caution">
    <text evidence="2">The sequence shown here is derived from an EMBL/GenBank/DDBJ whole genome shotgun (WGS) entry which is preliminary data.</text>
</comment>